<dbReference type="NCBIfam" id="TIGR04534">
    <property type="entry name" value="ELWxxDGT_rpt"/>
    <property type="match status" value="1"/>
</dbReference>
<protein>
    <submittedName>
        <fullName evidence="1">Hyalin repeat protein</fullName>
    </submittedName>
</protein>
<dbReference type="InterPro" id="IPR030916">
    <property type="entry name" value="ELWxxDGT_rpt"/>
</dbReference>
<dbReference type="AlphaFoldDB" id="A0A3S7UYY0"/>
<sequence>MSWRSPKLPDRREGHHALAGGERMVSGWGWKWCAWLLGLGLVACGVAPSEPGDVPAPQETPDTLDTGGTCPSATRLADFSTGGPFGLATELTGVKGTLYFVVDDGIHGPALWASDGTLGGTRLFRDFDATPRNLTEARGLLFFIVDRTLWRTDGTDAGTLPLVTAAAPPSFFTPIGITGEFRNRLFFHMYTPEVGLELWVSDGTPGGTRLYLDINPGPPSSGGGEIVETASGNLVLDVRLGAAADTLAVLELSPTGAIEELYSTPGNEEAAIFRLTAVGDRVFFLVDLADGAPSLFTSDGTPGAATLLYSWDGVGTPRDFTAYEGRLYFVAEEDDSADYAGLELWVSDGTPAGTGRLVDIRPGEDASWPRGLTVFEGLLYFSADDGEHGRELWVSDGTAEGTELARDIRPGPEGSSPYGLTVASRKLYFAADDGEHGIEPWKVFHGRARLVEDVVPGPVGSAPQVYRLGFFDEDPVFARAGSYLFFSSESLEFWSMRTGAYCPPSGTR</sequence>
<name>A0A3S7UYY0_9BACT</name>
<dbReference type="EMBL" id="MH908914">
    <property type="protein sequence ID" value="AYM53970.1"/>
    <property type="molecule type" value="Genomic_DNA"/>
</dbReference>
<accession>A0A3S7UYY0</accession>
<evidence type="ECO:0000313" key="1">
    <source>
        <dbReference type="EMBL" id="AYM53970.1"/>
    </source>
</evidence>
<dbReference type="InterPro" id="IPR011041">
    <property type="entry name" value="Quinoprot_gluc/sorb_DH_b-prop"/>
</dbReference>
<proteinExistence type="predicted"/>
<reference evidence="1" key="1">
    <citation type="journal article" date="2018" name="J. Ind. Microbiol. Biotechnol.">
        <title>Genome mining reveals uncommon alkylpyrones as type III PKS products from myxobacteria.</title>
        <authorList>
            <person name="Hug J.J."/>
            <person name="Panter F."/>
            <person name="Krug D."/>
            <person name="Muller R."/>
        </authorList>
    </citation>
    <scope>NUCLEOTIDE SEQUENCE</scope>
    <source>
        <strain evidence="1">MCy9557</strain>
    </source>
</reference>
<organism evidence="1">
    <name type="scientific">Pyxidicoccus sp</name>
    <dbReference type="NCBI Taxonomy" id="2023737"/>
    <lineage>
        <taxon>Bacteria</taxon>
        <taxon>Pseudomonadati</taxon>
        <taxon>Myxococcota</taxon>
        <taxon>Myxococcia</taxon>
        <taxon>Myxococcales</taxon>
        <taxon>Cystobacterineae</taxon>
        <taxon>Myxococcaceae</taxon>
        <taxon>Pyxidicoccus</taxon>
    </lineage>
</organism>
<dbReference type="SUPFAM" id="SSF50952">
    <property type="entry name" value="Soluble quinoprotein glucose dehydrogenase"/>
    <property type="match status" value="1"/>
</dbReference>